<name>A0AAD3S067_NEPGR</name>
<dbReference type="InterPro" id="IPR000270">
    <property type="entry name" value="PB1_dom"/>
</dbReference>
<evidence type="ECO:0000259" key="2">
    <source>
        <dbReference type="PROSITE" id="PS51745"/>
    </source>
</evidence>
<dbReference type="Pfam" id="PF00564">
    <property type="entry name" value="PB1"/>
    <property type="match status" value="1"/>
</dbReference>
<feature type="domain" description="PB1" evidence="2">
    <location>
        <begin position="64"/>
        <end position="164"/>
    </location>
</feature>
<keyword evidence="4" id="KW-1185">Reference proteome</keyword>
<dbReference type="InterPro" id="IPR053198">
    <property type="entry name" value="Gynoecium_Dev_Regulator"/>
</dbReference>
<feature type="region of interest" description="Disordered" evidence="1">
    <location>
        <begin position="1"/>
        <end position="26"/>
    </location>
</feature>
<gene>
    <name evidence="3" type="ORF">Nepgr_003761</name>
</gene>
<dbReference type="PANTHER" id="PTHR31066:SF27">
    <property type="entry name" value="EXPRESSED PROTEIN"/>
    <property type="match status" value="1"/>
</dbReference>
<dbReference type="CDD" id="cd06410">
    <property type="entry name" value="PB1_UP2"/>
    <property type="match status" value="1"/>
</dbReference>
<evidence type="ECO:0000313" key="3">
    <source>
        <dbReference type="EMBL" id="GMH01922.1"/>
    </source>
</evidence>
<dbReference type="Proteomes" id="UP001279734">
    <property type="component" value="Unassembled WGS sequence"/>
</dbReference>
<dbReference type="AlphaFoldDB" id="A0AAD3S067"/>
<accession>A0AAD3S067</accession>
<dbReference type="SUPFAM" id="SSF54277">
    <property type="entry name" value="CAD &amp; PB1 domains"/>
    <property type="match status" value="1"/>
</dbReference>
<feature type="compositionally biased region" description="Pro residues" evidence="1">
    <location>
        <begin position="1"/>
        <end position="17"/>
    </location>
</feature>
<organism evidence="3 4">
    <name type="scientific">Nepenthes gracilis</name>
    <name type="common">Slender pitcher plant</name>
    <dbReference type="NCBI Taxonomy" id="150966"/>
    <lineage>
        <taxon>Eukaryota</taxon>
        <taxon>Viridiplantae</taxon>
        <taxon>Streptophyta</taxon>
        <taxon>Embryophyta</taxon>
        <taxon>Tracheophyta</taxon>
        <taxon>Spermatophyta</taxon>
        <taxon>Magnoliopsida</taxon>
        <taxon>eudicotyledons</taxon>
        <taxon>Gunneridae</taxon>
        <taxon>Pentapetalae</taxon>
        <taxon>Caryophyllales</taxon>
        <taxon>Nepenthaceae</taxon>
        <taxon>Nepenthes</taxon>
    </lineage>
</organism>
<protein>
    <recommendedName>
        <fullName evidence="2">PB1 domain-containing protein</fullName>
    </recommendedName>
</protein>
<reference evidence="3" key="1">
    <citation type="submission" date="2023-05" db="EMBL/GenBank/DDBJ databases">
        <title>Nepenthes gracilis genome sequencing.</title>
        <authorList>
            <person name="Fukushima K."/>
        </authorList>
    </citation>
    <scope>NUCLEOTIDE SEQUENCE</scope>
    <source>
        <strain evidence="3">SING2019-196</strain>
    </source>
</reference>
<proteinExistence type="predicted"/>
<sequence>MEAPPPPPTQTTPPTTPIPGATNSCPASTNPLHISYADCVDSSPCSRKADSLEEAPLPAFAGAKLRVMCSYGGHIVPRPHDKSLCYVGGETRIVVVDRKCTLSDLLSRLSKIILNGRPFVLKYQLPSEDLDSLITVSTEEDLENMLEEYDRLAAGSNPENPRGSASFSSLIKPKPKSDEWFLDALNGTRVLQRGFSDPTSVDCLLGLEGNVDRSANSDSNLLDAEAQTVGGKKLGNQKSNLDTYSVPDSPMIEAMSSFGSTSSSLANLPPVRVHVEESDGSIGGGDGREVRVSDQRIIGGIEEQFSEMVVGAQKLDDGFVMQSSPPTLPSNMEAAAVSVTGVPVVAGEYLNRIVSDDERTGQFVPLGYRKPSQEMMPSHAQQKLTVGDLPSPDSVSSDSSLSNAISRQKPMIYQEPVGQIPSAGNMFSPNLVDPKVNVSDPNVWVQMPQNSDSRYALAPEYDHQQQQLLLQQQLYRKQQQQQQQFIHPGPHFVHHPAGAAPLSTYYPLYPSQQAHLHHHQLDQRYPVYYVPAGQAQAFNLPMPQTNFSEAASAAPSNRPQVPPNHTMITTSAMYTTTRNMPPPKPEMAAGVYRTAAAAAAAPPLVQVQSGQPQPQQQQPFMGYSQILYPSQSIAPTYEYADPGGYPAIFFSAFATDIDHSISSHDIGPCDGFVGCFCSASN</sequence>
<comment type="caution">
    <text evidence="3">The sequence shown here is derived from an EMBL/GenBank/DDBJ whole genome shotgun (WGS) entry which is preliminary data.</text>
</comment>
<dbReference type="InterPro" id="IPR053793">
    <property type="entry name" value="PB1-like"/>
</dbReference>
<dbReference type="Gene3D" id="3.10.20.90">
    <property type="entry name" value="Phosphatidylinositol 3-kinase Catalytic Subunit, Chain A, domain 1"/>
    <property type="match status" value="1"/>
</dbReference>
<evidence type="ECO:0000313" key="4">
    <source>
        <dbReference type="Proteomes" id="UP001279734"/>
    </source>
</evidence>
<evidence type="ECO:0000256" key="1">
    <source>
        <dbReference type="SAM" id="MobiDB-lite"/>
    </source>
</evidence>
<dbReference type="EMBL" id="BSYO01000003">
    <property type="protein sequence ID" value="GMH01922.1"/>
    <property type="molecule type" value="Genomic_DNA"/>
</dbReference>
<dbReference type="SMART" id="SM00666">
    <property type="entry name" value="PB1"/>
    <property type="match status" value="1"/>
</dbReference>
<dbReference type="PANTHER" id="PTHR31066">
    <property type="entry name" value="OS05G0427100 PROTEIN-RELATED"/>
    <property type="match status" value="1"/>
</dbReference>
<dbReference type="PROSITE" id="PS51745">
    <property type="entry name" value="PB1"/>
    <property type="match status" value="1"/>
</dbReference>